<proteinExistence type="predicted"/>
<reference evidence="1 2" key="1">
    <citation type="journal article" date="2017" name="BMC Genomics">
        <title>Genome sequencing of 39 Akkermansia muciniphila isolates reveals its population structure, genomic and functional diverisity, and global distribution in mammalian gut microbiotas.</title>
        <authorList>
            <person name="Guo X."/>
            <person name="Li S."/>
            <person name="Zhang J."/>
            <person name="Wu F."/>
            <person name="Li X."/>
            <person name="Wu D."/>
            <person name="Zhang M."/>
            <person name="Ou Z."/>
            <person name="Jie Z."/>
            <person name="Yan Q."/>
            <person name="Li P."/>
            <person name="Yi J."/>
            <person name="Peng Y."/>
        </authorList>
    </citation>
    <scope>NUCLEOTIDE SEQUENCE [LARGE SCALE GENOMIC DNA]</scope>
    <source>
        <strain evidence="1 2">GP24</strain>
    </source>
</reference>
<gene>
    <name evidence="1" type="ORF">CXU22_05020</name>
</gene>
<sequence>MNKIRFMQKLAVFLAVAGFSDCEWSFTLLLFFLMASNIKHVSFNININSGNKKSSMKDK</sequence>
<name>A0A2N8HDG9_9BACT</name>
<comment type="caution">
    <text evidence="1">The sequence shown here is derived from an EMBL/GenBank/DDBJ whole genome shotgun (WGS) entry which is preliminary data.</text>
</comment>
<protein>
    <submittedName>
        <fullName evidence="1">Uncharacterized protein</fullName>
    </submittedName>
</protein>
<dbReference type="Proteomes" id="UP000236000">
    <property type="component" value="Unassembled WGS sequence"/>
</dbReference>
<evidence type="ECO:0000313" key="2">
    <source>
        <dbReference type="Proteomes" id="UP000236000"/>
    </source>
</evidence>
<accession>A0A2N8HDG9</accession>
<evidence type="ECO:0000313" key="1">
    <source>
        <dbReference type="EMBL" id="PNC18004.1"/>
    </source>
</evidence>
<dbReference type="EMBL" id="PJKA01000010">
    <property type="protein sequence ID" value="PNC18004.1"/>
    <property type="molecule type" value="Genomic_DNA"/>
</dbReference>
<organism evidence="1 2">
    <name type="scientific">Akkermansia muciniphila</name>
    <dbReference type="NCBI Taxonomy" id="239935"/>
    <lineage>
        <taxon>Bacteria</taxon>
        <taxon>Pseudomonadati</taxon>
        <taxon>Verrucomicrobiota</taxon>
        <taxon>Verrucomicrobiia</taxon>
        <taxon>Verrucomicrobiales</taxon>
        <taxon>Akkermansiaceae</taxon>
        <taxon>Akkermansia</taxon>
    </lineage>
</organism>
<dbReference type="AlphaFoldDB" id="A0A2N8HDG9"/>